<evidence type="ECO:0000313" key="1">
    <source>
        <dbReference type="EMBL" id="JAH24063.1"/>
    </source>
</evidence>
<sequence>MRKENIFTPLLKKRKSHRLQLRWYSHFLTLSSKMHTKLGRGMMYM</sequence>
<organism evidence="1">
    <name type="scientific">Anguilla anguilla</name>
    <name type="common">European freshwater eel</name>
    <name type="synonym">Muraena anguilla</name>
    <dbReference type="NCBI Taxonomy" id="7936"/>
    <lineage>
        <taxon>Eukaryota</taxon>
        <taxon>Metazoa</taxon>
        <taxon>Chordata</taxon>
        <taxon>Craniata</taxon>
        <taxon>Vertebrata</taxon>
        <taxon>Euteleostomi</taxon>
        <taxon>Actinopterygii</taxon>
        <taxon>Neopterygii</taxon>
        <taxon>Teleostei</taxon>
        <taxon>Anguilliformes</taxon>
        <taxon>Anguillidae</taxon>
        <taxon>Anguilla</taxon>
    </lineage>
</organism>
<name>A0A0E9R6T8_ANGAN</name>
<reference evidence="1" key="2">
    <citation type="journal article" date="2015" name="Fish Shellfish Immunol.">
        <title>Early steps in the European eel (Anguilla anguilla)-Vibrio vulnificus interaction in the gills: Role of the RtxA13 toxin.</title>
        <authorList>
            <person name="Callol A."/>
            <person name="Pajuelo D."/>
            <person name="Ebbesson L."/>
            <person name="Teles M."/>
            <person name="MacKenzie S."/>
            <person name="Amaro C."/>
        </authorList>
    </citation>
    <scope>NUCLEOTIDE SEQUENCE</scope>
</reference>
<accession>A0A0E9R6T8</accession>
<dbReference type="EMBL" id="GBXM01084514">
    <property type="protein sequence ID" value="JAH24063.1"/>
    <property type="molecule type" value="Transcribed_RNA"/>
</dbReference>
<reference evidence="1" key="1">
    <citation type="submission" date="2014-11" db="EMBL/GenBank/DDBJ databases">
        <authorList>
            <person name="Amaro Gonzalez C."/>
        </authorList>
    </citation>
    <scope>NUCLEOTIDE SEQUENCE</scope>
</reference>
<protein>
    <submittedName>
        <fullName evidence="1">Uncharacterized protein</fullName>
    </submittedName>
</protein>
<proteinExistence type="predicted"/>
<dbReference type="AlphaFoldDB" id="A0A0E9R6T8"/>